<dbReference type="EnsemblPlants" id="KQL27879">
    <property type="protein sequence ID" value="KQL27879"/>
    <property type="gene ID" value="SETIT_018878mg"/>
</dbReference>
<evidence type="ECO:0000313" key="1">
    <source>
        <dbReference type="EnsemblPlants" id="KQL27879"/>
    </source>
</evidence>
<accession>K3YX82</accession>
<protein>
    <submittedName>
        <fullName evidence="1">Uncharacterized protein</fullName>
    </submittedName>
</protein>
<dbReference type="InParanoid" id="K3YX82"/>
<evidence type="ECO:0000313" key="2">
    <source>
        <dbReference type="Proteomes" id="UP000004995"/>
    </source>
</evidence>
<dbReference type="HOGENOM" id="CLU_2516884_0_0_1"/>
<name>K3YX82_SETIT</name>
<keyword evidence="2" id="KW-1185">Reference proteome</keyword>
<organism evidence="1 2">
    <name type="scientific">Setaria italica</name>
    <name type="common">Foxtail millet</name>
    <name type="synonym">Panicum italicum</name>
    <dbReference type="NCBI Taxonomy" id="4555"/>
    <lineage>
        <taxon>Eukaryota</taxon>
        <taxon>Viridiplantae</taxon>
        <taxon>Streptophyta</taxon>
        <taxon>Embryophyta</taxon>
        <taxon>Tracheophyta</taxon>
        <taxon>Spermatophyta</taxon>
        <taxon>Magnoliopsida</taxon>
        <taxon>Liliopsida</taxon>
        <taxon>Poales</taxon>
        <taxon>Poaceae</taxon>
        <taxon>PACMAD clade</taxon>
        <taxon>Panicoideae</taxon>
        <taxon>Panicodae</taxon>
        <taxon>Paniceae</taxon>
        <taxon>Cenchrinae</taxon>
        <taxon>Setaria</taxon>
    </lineage>
</organism>
<dbReference type="EMBL" id="AGNK02000023">
    <property type="status" value="NOT_ANNOTATED_CDS"/>
    <property type="molecule type" value="Genomic_DNA"/>
</dbReference>
<dbReference type="Gramene" id="KQL27879">
    <property type="protein sequence ID" value="KQL27879"/>
    <property type="gene ID" value="SETIT_018878mg"/>
</dbReference>
<dbReference type="Proteomes" id="UP000004995">
    <property type="component" value="Unassembled WGS sequence"/>
</dbReference>
<reference evidence="1" key="2">
    <citation type="submission" date="2018-08" db="UniProtKB">
        <authorList>
            <consortium name="EnsemblPlants"/>
        </authorList>
    </citation>
    <scope>IDENTIFICATION</scope>
    <source>
        <strain evidence="1">Yugu1</strain>
    </source>
</reference>
<proteinExistence type="predicted"/>
<sequence>MACQCIQQSQSYILQSTQLNTINVQSTEPTRGLLATTLCTETRSVSNKPSLIRRYTPEPTSYCLQRVNPDTMLLKIQGVFLSQTR</sequence>
<reference evidence="2" key="1">
    <citation type="journal article" date="2012" name="Nat. Biotechnol.">
        <title>Reference genome sequence of the model plant Setaria.</title>
        <authorList>
            <person name="Bennetzen J.L."/>
            <person name="Schmutz J."/>
            <person name="Wang H."/>
            <person name="Percifield R."/>
            <person name="Hawkins J."/>
            <person name="Pontaroli A.C."/>
            <person name="Estep M."/>
            <person name="Feng L."/>
            <person name="Vaughn J.N."/>
            <person name="Grimwood J."/>
            <person name="Jenkins J."/>
            <person name="Barry K."/>
            <person name="Lindquist E."/>
            <person name="Hellsten U."/>
            <person name="Deshpande S."/>
            <person name="Wang X."/>
            <person name="Wu X."/>
            <person name="Mitros T."/>
            <person name="Triplett J."/>
            <person name="Yang X."/>
            <person name="Ye C.Y."/>
            <person name="Mauro-Herrera M."/>
            <person name="Wang L."/>
            <person name="Li P."/>
            <person name="Sharma M."/>
            <person name="Sharma R."/>
            <person name="Ronald P.C."/>
            <person name="Panaud O."/>
            <person name="Kellogg E.A."/>
            <person name="Brutnell T.P."/>
            <person name="Doust A.N."/>
            <person name="Tuskan G.A."/>
            <person name="Rokhsar D."/>
            <person name="Devos K.M."/>
        </authorList>
    </citation>
    <scope>NUCLEOTIDE SEQUENCE [LARGE SCALE GENOMIC DNA]</scope>
    <source>
        <strain evidence="2">cv. Yugu1</strain>
    </source>
</reference>
<dbReference type="AlphaFoldDB" id="K3YX82"/>